<keyword evidence="3" id="KW-1185">Reference proteome</keyword>
<feature type="transmembrane region" description="Helical" evidence="1">
    <location>
        <begin position="214"/>
        <end position="233"/>
    </location>
</feature>
<evidence type="ECO:0000313" key="3">
    <source>
        <dbReference type="Proteomes" id="UP000033423"/>
    </source>
</evidence>
<dbReference type="AlphaFoldDB" id="A0A0F3GWH7"/>
<name>A0A0F3GWH7_9BACT</name>
<dbReference type="Proteomes" id="UP000033423">
    <property type="component" value="Unassembled WGS sequence"/>
</dbReference>
<reference evidence="2 3" key="1">
    <citation type="submission" date="2015-02" db="EMBL/GenBank/DDBJ databases">
        <title>Single-cell genomics of uncultivated deep-branching MTB reveals a conserved set of magnetosome genes.</title>
        <authorList>
            <person name="Kolinko S."/>
            <person name="Richter M."/>
            <person name="Glockner F.O."/>
            <person name="Brachmann A."/>
            <person name="Schuler D."/>
        </authorList>
    </citation>
    <scope>NUCLEOTIDE SEQUENCE [LARGE SCALE GENOMIC DNA]</scope>
    <source>
        <strain evidence="2">TM-1</strain>
    </source>
</reference>
<keyword evidence="1" id="KW-0472">Membrane</keyword>
<comment type="caution">
    <text evidence="2">The sequence shown here is derived from an EMBL/GenBank/DDBJ whole genome shotgun (WGS) entry which is preliminary data.</text>
</comment>
<dbReference type="EMBL" id="LACI01000677">
    <property type="protein sequence ID" value="KJU86250.1"/>
    <property type="molecule type" value="Genomic_DNA"/>
</dbReference>
<accession>A0A0F3GWH7</accession>
<organism evidence="2 3">
    <name type="scientific">Candidatus Magnetobacterium bavaricum</name>
    <dbReference type="NCBI Taxonomy" id="29290"/>
    <lineage>
        <taxon>Bacteria</taxon>
        <taxon>Pseudomonadati</taxon>
        <taxon>Nitrospirota</taxon>
        <taxon>Thermodesulfovibrionia</taxon>
        <taxon>Thermodesulfovibrionales</taxon>
        <taxon>Candidatus Magnetobacteriaceae</taxon>
        <taxon>Candidatus Magnetobacterium</taxon>
    </lineage>
</organism>
<protein>
    <submittedName>
        <fullName evidence="2">Uncharacterized protein</fullName>
    </submittedName>
</protein>
<keyword evidence="1" id="KW-0812">Transmembrane</keyword>
<proteinExistence type="predicted"/>
<gene>
    <name evidence="2" type="ORF">MBAV_001557</name>
</gene>
<sequence length="246" mass="27831">MQVLNNDVESMIAVELVFKDLFNQPLCVEYVFDIVKRCARDKDRAVNCRNQFGDLHGMSLRGNGLSTWTGSCSLVKERCRGHLSACHAVGGIVYKEHRQVFTPVGGVYDFGHPYGCQVAIPLVGKHYRLRVDSLERRGYGRGSSVCTLYYVKVKVVIGKHGTTHRRYSDHPVADTELIYALCYHPVQEAVPASRTKSKRHAAQTLRSLKYLLHLYVYSVYIIAHIAITIKCLFREKCKSIVNSSVH</sequence>
<evidence type="ECO:0000313" key="2">
    <source>
        <dbReference type="EMBL" id="KJU86250.1"/>
    </source>
</evidence>
<keyword evidence="1" id="KW-1133">Transmembrane helix</keyword>
<evidence type="ECO:0000256" key="1">
    <source>
        <dbReference type="SAM" id="Phobius"/>
    </source>
</evidence>